<accession>A0A7T4N362</accession>
<evidence type="ECO:0000313" key="3">
    <source>
        <dbReference type="EMBL" id="QQC64387.1"/>
    </source>
</evidence>
<dbReference type="InterPro" id="IPR011053">
    <property type="entry name" value="Single_hybrid_motif"/>
</dbReference>
<feature type="domain" description="Lipoyl-binding" evidence="2">
    <location>
        <begin position="117"/>
        <end position="191"/>
    </location>
</feature>
<dbReference type="InterPro" id="IPR050709">
    <property type="entry name" value="Biotin_Carboxyl_Carrier/Decarb"/>
</dbReference>
<name>A0A7T4N362_9BURK</name>
<evidence type="ECO:0000313" key="4">
    <source>
        <dbReference type="Proteomes" id="UP000595610"/>
    </source>
</evidence>
<dbReference type="PANTHER" id="PTHR45266:SF3">
    <property type="entry name" value="OXALOACETATE DECARBOXYLASE ALPHA CHAIN"/>
    <property type="match status" value="1"/>
</dbReference>
<gene>
    <name evidence="3" type="ORF">I6I06_02540</name>
</gene>
<dbReference type="Proteomes" id="UP000595610">
    <property type="component" value="Chromosome 1"/>
</dbReference>
<proteinExistence type="predicted"/>
<dbReference type="RefSeq" id="WP_167335629.1">
    <property type="nucleotide sequence ID" value="NZ_CP066075.1"/>
</dbReference>
<dbReference type="KEGG" id="pgis:I6I06_02540"/>
<dbReference type="InterPro" id="IPR000089">
    <property type="entry name" value="Biotin_lipoyl"/>
</dbReference>
<dbReference type="CDD" id="cd06850">
    <property type="entry name" value="biotinyl_domain"/>
    <property type="match status" value="1"/>
</dbReference>
<keyword evidence="4" id="KW-1185">Reference proteome</keyword>
<organism evidence="3 4">
    <name type="scientific">Paraburkholderia ginsengisoli</name>
    <dbReference type="NCBI Taxonomy" id="311231"/>
    <lineage>
        <taxon>Bacteria</taxon>
        <taxon>Pseudomonadati</taxon>
        <taxon>Pseudomonadota</taxon>
        <taxon>Betaproteobacteria</taxon>
        <taxon>Burkholderiales</taxon>
        <taxon>Burkholderiaceae</taxon>
        <taxon>Paraburkholderia</taxon>
    </lineage>
</organism>
<dbReference type="AlphaFoldDB" id="A0A7T4N362"/>
<reference evidence="3 4" key="1">
    <citation type="submission" date="2020-12" db="EMBL/GenBank/DDBJ databases">
        <title>FDA dAtabase for Regulatory Grade micrObial Sequences (FDA-ARGOS): Supporting development and validation of Infectious Disease Dx tests.</title>
        <authorList>
            <person name="Nelson B."/>
            <person name="Plummer A."/>
            <person name="Tallon L."/>
            <person name="Sadzewicz L."/>
            <person name="Zhao X."/>
            <person name="Boylan J."/>
            <person name="Ott S."/>
            <person name="Bowen H."/>
            <person name="Vavikolanu K."/>
            <person name="Mehta A."/>
            <person name="Aluvathingal J."/>
            <person name="Nadendla S."/>
            <person name="Myers T."/>
            <person name="Yan Y."/>
            <person name="Sichtig H."/>
        </authorList>
    </citation>
    <scope>NUCLEOTIDE SEQUENCE [LARGE SCALE GENOMIC DNA]</scope>
    <source>
        <strain evidence="3 4">FDAARGOS_1049</strain>
    </source>
</reference>
<evidence type="ECO:0000256" key="1">
    <source>
        <dbReference type="ARBA" id="ARBA00023267"/>
    </source>
</evidence>
<dbReference type="Pfam" id="PF00364">
    <property type="entry name" value="Biotin_lipoyl"/>
    <property type="match status" value="1"/>
</dbReference>
<dbReference type="SUPFAM" id="SSF51230">
    <property type="entry name" value="Single hybrid motif"/>
    <property type="match status" value="1"/>
</dbReference>
<dbReference type="PROSITE" id="PS50968">
    <property type="entry name" value="BIOTINYL_LIPOYL"/>
    <property type="match status" value="1"/>
</dbReference>
<evidence type="ECO:0000259" key="2">
    <source>
        <dbReference type="PROSITE" id="PS50968"/>
    </source>
</evidence>
<keyword evidence="1" id="KW-0092">Biotin</keyword>
<dbReference type="PANTHER" id="PTHR45266">
    <property type="entry name" value="OXALOACETATE DECARBOXYLASE ALPHA CHAIN"/>
    <property type="match status" value="1"/>
</dbReference>
<dbReference type="Gene3D" id="2.40.50.100">
    <property type="match status" value="1"/>
</dbReference>
<dbReference type="EMBL" id="CP066075">
    <property type="protein sequence ID" value="QQC64387.1"/>
    <property type="molecule type" value="Genomic_DNA"/>
</dbReference>
<protein>
    <submittedName>
        <fullName evidence="3">Biotin/lipoyl-binding protein</fullName>
    </submittedName>
</protein>
<sequence>MPKFSTDKNFKSAIFNIVREAGQDESVEIKLDHPSANIIDATVEEMSFRVEILHISKGMDEPTVSNRLYCKINGIPREFNINKSLDGRTCVLADGYSSNFEVQPGPKRASTILRHGKPNPKSPLITSPMPATVLEVLGDVGSQVRLDAPLIRIEAMKMITTLTAPFDGIIREIAVSEHQTVAAGQILLRVEEQNIAATEGLKLA</sequence>